<reference evidence="1" key="1">
    <citation type="submission" date="2017-10" db="EMBL/GenBank/DDBJ databases">
        <title>Genome sequence of cellulolytic Lachnospiraceae bacterium XHS1971 isolated from hotspring sediment.</title>
        <authorList>
            <person name="Vasudevan G."/>
            <person name="Joshi A.J."/>
            <person name="Hivarkar S."/>
            <person name="Lanjekar V.B."/>
            <person name="Dhakephalkar P.K."/>
            <person name="Dagar S."/>
        </authorList>
    </citation>
    <scope>NUCLEOTIDE SEQUENCE</scope>
    <source>
        <strain evidence="1">XHS1971</strain>
    </source>
</reference>
<accession>A0AC61DHU5</accession>
<dbReference type="Proteomes" id="UP000224460">
    <property type="component" value="Unassembled WGS sequence"/>
</dbReference>
<sequence length="364" mass="40096">MDYTLKGAQTMKVSKSSLPLYKQIYEDLKIQIQENHYEEGSFLPAERVLSEHYQVERLTLRKALALLAEEGYLQKLPGAGNKVLRPASFNVTSQEAHSIAYILPTSSGEEAPQPYHMEICNYLEKYCKEEGLDLIFTKVSPSSPLPAFLANPSSIKGIIWVGDIDASFLELARLNHIPSIVISNQSPHFACINNDDINCSYTATEHLIQKGCKKIVHIAGLIGYISRFNRVEGYRRALLVNGLTYSPEYVVSGDWSFTSGYNSISTLLEKGIPFDGIAAANDMMALGAMKAVVAAGLKVPEDVKIIGIDNIDQSKTSIPALTTVCIEQRSIAQLAFLFLKQAIAGTLIPEEVLIPGRLIVRETT</sequence>
<proteinExistence type="predicted"/>
<gene>
    <name evidence="1" type="ORF">CS063_01295</name>
</gene>
<protein>
    <submittedName>
        <fullName evidence="1">Uncharacterized protein</fullName>
    </submittedName>
</protein>
<keyword evidence="2" id="KW-1185">Reference proteome</keyword>
<comment type="caution">
    <text evidence="1">The sequence shown here is derived from an EMBL/GenBank/DDBJ whole genome shotgun (WGS) entry which is preliminary data.</text>
</comment>
<name>A0AC61DHU5_9FIRM</name>
<evidence type="ECO:0000313" key="2">
    <source>
        <dbReference type="Proteomes" id="UP000224460"/>
    </source>
</evidence>
<organism evidence="1 2">
    <name type="scientific">Sporanaerobium hydrogeniformans</name>
    <dbReference type="NCBI Taxonomy" id="3072179"/>
    <lineage>
        <taxon>Bacteria</taxon>
        <taxon>Bacillati</taxon>
        <taxon>Bacillota</taxon>
        <taxon>Clostridia</taxon>
        <taxon>Lachnospirales</taxon>
        <taxon>Lachnospiraceae</taxon>
        <taxon>Sporanaerobium</taxon>
    </lineage>
</organism>
<dbReference type="EMBL" id="PEDL01000001">
    <property type="protein sequence ID" value="PHV72141.1"/>
    <property type="molecule type" value="Genomic_DNA"/>
</dbReference>
<evidence type="ECO:0000313" key="1">
    <source>
        <dbReference type="EMBL" id="PHV72141.1"/>
    </source>
</evidence>